<evidence type="ECO:0000256" key="1">
    <source>
        <dbReference type="ARBA" id="ARBA00038158"/>
    </source>
</evidence>
<proteinExistence type="inferred from homology"/>
<accession>G0RZV9</accession>
<dbReference type="SUPFAM" id="SSF53335">
    <property type="entry name" value="S-adenosyl-L-methionine-dependent methyltransferases"/>
    <property type="match status" value="1"/>
</dbReference>
<dbReference type="PANTHER" id="PTHR43591">
    <property type="entry name" value="METHYLTRANSFERASE"/>
    <property type="match status" value="1"/>
</dbReference>
<dbReference type="OrthoDB" id="2013972at2759"/>
<dbReference type="GO" id="GO:0008168">
    <property type="term" value="F:methyltransferase activity"/>
    <property type="evidence" value="ECO:0007669"/>
    <property type="project" value="TreeGrafter"/>
</dbReference>
<dbReference type="Pfam" id="PF13489">
    <property type="entry name" value="Methyltransf_23"/>
    <property type="match status" value="1"/>
</dbReference>
<dbReference type="OMA" id="TSAMHEW"/>
<name>G0RZV9_CHATD</name>
<organism evidence="4">
    <name type="scientific">Chaetomium thermophilum (strain DSM 1495 / CBS 144.50 / IMI 039719)</name>
    <name type="common">Thermochaetoides thermophila</name>
    <dbReference type="NCBI Taxonomy" id="759272"/>
    <lineage>
        <taxon>Eukaryota</taxon>
        <taxon>Fungi</taxon>
        <taxon>Dikarya</taxon>
        <taxon>Ascomycota</taxon>
        <taxon>Pezizomycotina</taxon>
        <taxon>Sordariomycetes</taxon>
        <taxon>Sordariomycetidae</taxon>
        <taxon>Sordariales</taxon>
        <taxon>Chaetomiaceae</taxon>
        <taxon>Thermochaetoides</taxon>
    </lineage>
</organism>
<gene>
    <name evidence="3" type="ORF">CTHT_0004390</name>
</gene>
<protein>
    <recommendedName>
        <fullName evidence="5">Methyltransferase-like protein</fullName>
    </recommendedName>
</protein>
<dbReference type="CDD" id="cd02440">
    <property type="entry name" value="AdoMet_MTases"/>
    <property type="match status" value="1"/>
</dbReference>
<evidence type="ECO:0000256" key="2">
    <source>
        <dbReference type="SAM" id="MobiDB-lite"/>
    </source>
</evidence>
<sequence length="352" mass="39841">MTKEAEEKKEQQQPQQPVDVPGLLPSSHWASIPVENEDDDTDSLCSSKASSTTSVRDSILEYRRLYGRTYHHEIGDAESWIPNDDKHLDSMEILHYASILALGNKLFLAPLDKDRIRKVLDVGTGSGLWVIDFADQFPNAQVTGTDITPIQPTWVPPNVSFELDDANQDWTWSSNTFDFIRTRYMIGCISDWKKFYENAFRCLKPGGYFEHEESSGKWYSDTGGIPDESPIAQGLKAFRAAGDKTGRTFQVVEEGLQKKYMEEVGFVDIVVKDVRVPLGTWPEDPEQKQIGMLVSEAILGDLEGYLLYMLVNILGWSEDGARALAAHARAQFRKPGVNPYWIRRVVYGRKPE</sequence>
<feature type="compositionally biased region" description="Basic and acidic residues" evidence="2">
    <location>
        <begin position="1"/>
        <end position="11"/>
    </location>
</feature>
<feature type="region of interest" description="Disordered" evidence="2">
    <location>
        <begin position="1"/>
        <end position="49"/>
    </location>
</feature>
<dbReference type="eggNOG" id="ENOG502QSKG">
    <property type="taxonomic scope" value="Eukaryota"/>
</dbReference>
<dbReference type="Proteomes" id="UP000008066">
    <property type="component" value="Unassembled WGS sequence"/>
</dbReference>
<keyword evidence="4" id="KW-1185">Reference proteome</keyword>
<comment type="similarity">
    <text evidence="1">Belongs to the methyltransferase superfamily. LaeA methyltransferase family.</text>
</comment>
<dbReference type="AlphaFoldDB" id="G0RZV9"/>
<dbReference type="InterPro" id="IPR029063">
    <property type="entry name" value="SAM-dependent_MTases_sf"/>
</dbReference>
<dbReference type="KEGG" id="cthr:CTHT_0004390"/>
<dbReference type="PANTHER" id="PTHR43591:SF10">
    <property type="entry name" value="ABC TRANSMEMBRANE TYPE-1 DOMAIN-CONTAINING PROTEIN-RELATED"/>
    <property type="match status" value="1"/>
</dbReference>
<dbReference type="Gene3D" id="3.40.50.150">
    <property type="entry name" value="Vaccinia Virus protein VP39"/>
    <property type="match status" value="1"/>
</dbReference>
<evidence type="ECO:0000313" key="3">
    <source>
        <dbReference type="EMBL" id="EGS23737.1"/>
    </source>
</evidence>
<evidence type="ECO:0000313" key="4">
    <source>
        <dbReference type="Proteomes" id="UP000008066"/>
    </source>
</evidence>
<evidence type="ECO:0008006" key="5">
    <source>
        <dbReference type="Google" id="ProtNLM"/>
    </source>
</evidence>
<dbReference type="GeneID" id="18254477"/>
<dbReference type="EMBL" id="GL988032">
    <property type="protein sequence ID" value="EGS23737.1"/>
    <property type="molecule type" value="Genomic_DNA"/>
</dbReference>
<reference evidence="3 4" key="1">
    <citation type="journal article" date="2011" name="Cell">
        <title>Insight into structure and assembly of the nuclear pore complex by utilizing the genome of a eukaryotic thermophile.</title>
        <authorList>
            <person name="Amlacher S."/>
            <person name="Sarges P."/>
            <person name="Flemming D."/>
            <person name="van Noort V."/>
            <person name="Kunze R."/>
            <person name="Devos D.P."/>
            <person name="Arumugam M."/>
            <person name="Bork P."/>
            <person name="Hurt E."/>
        </authorList>
    </citation>
    <scope>NUCLEOTIDE SEQUENCE [LARGE SCALE GENOMIC DNA]</scope>
    <source>
        <strain evidence="4">DSM 1495 / CBS 144.50 / IMI 039719</strain>
    </source>
</reference>
<dbReference type="HOGENOM" id="CLU_010595_0_0_1"/>
<dbReference type="RefSeq" id="XP_006690979.1">
    <property type="nucleotide sequence ID" value="XM_006690916.1"/>
</dbReference>